<evidence type="ECO:0000313" key="4">
    <source>
        <dbReference type="Proteomes" id="UP000537729"/>
    </source>
</evidence>
<dbReference type="InterPro" id="IPR052211">
    <property type="entry name" value="Cpx_auxiliary_protein"/>
</dbReference>
<feature type="region of interest" description="Disordered" evidence="1">
    <location>
        <begin position="25"/>
        <end position="58"/>
    </location>
</feature>
<dbReference type="RefSeq" id="WP_126585428.1">
    <property type="nucleotide sequence ID" value="NZ_CP089532.1"/>
</dbReference>
<evidence type="ECO:0000313" key="3">
    <source>
        <dbReference type="EMBL" id="NMY07068.1"/>
    </source>
</evidence>
<dbReference type="EMBL" id="JAAQWG010000002">
    <property type="protein sequence ID" value="NMY07068.1"/>
    <property type="molecule type" value="Genomic_DNA"/>
</dbReference>
<dbReference type="GO" id="GO:0030288">
    <property type="term" value="C:outer membrane-bounded periplasmic space"/>
    <property type="evidence" value="ECO:0007669"/>
    <property type="project" value="TreeGrafter"/>
</dbReference>
<protein>
    <submittedName>
        <fullName evidence="3">LTXXQ domain protein</fullName>
    </submittedName>
</protein>
<gene>
    <name evidence="3" type="ORF">HBO38_01210</name>
</gene>
<evidence type="ECO:0000256" key="1">
    <source>
        <dbReference type="SAM" id="MobiDB-lite"/>
    </source>
</evidence>
<keyword evidence="2" id="KW-0732">Signal</keyword>
<dbReference type="Proteomes" id="UP000537729">
    <property type="component" value="Unassembled WGS sequence"/>
</dbReference>
<feature type="signal peptide" evidence="2">
    <location>
        <begin position="1"/>
        <end position="20"/>
    </location>
</feature>
<feature type="compositionally biased region" description="Gly residues" evidence="1">
    <location>
        <begin position="27"/>
        <end position="43"/>
    </location>
</feature>
<comment type="caution">
    <text evidence="3">The sequence shown here is derived from an EMBL/GenBank/DDBJ whole genome shotgun (WGS) entry which is preliminary data.</text>
</comment>
<evidence type="ECO:0000256" key="2">
    <source>
        <dbReference type="SAM" id="SignalP"/>
    </source>
</evidence>
<proteinExistence type="predicted"/>
<dbReference type="AlphaFoldDB" id="A0A7Y1A121"/>
<dbReference type="GO" id="GO:0051082">
    <property type="term" value="F:unfolded protein binding"/>
    <property type="evidence" value="ECO:0007669"/>
    <property type="project" value="TreeGrafter"/>
</dbReference>
<feature type="chain" id="PRO_5031435764" evidence="2">
    <location>
        <begin position="21"/>
        <end position="155"/>
    </location>
</feature>
<organism evidence="3 4">
    <name type="scientific">Pseudomonas veronii</name>
    <dbReference type="NCBI Taxonomy" id="76761"/>
    <lineage>
        <taxon>Bacteria</taxon>
        <taxon>Pseudomonadati</taxon>
        <taxon>Pseudomonadota</taxon>
        <taxon>Gammaproteobacteria</taxon>
        <taxon>Pseudomonadales</taxon>
        <taxon>Pseudomonadaceae</taxon>
        <taxon>Pseudomonas</taxon>
    </lineage>
</organism>
<dbReference type="PANTHER" id="PTHR38102:SF1">
    <property type="entry name" value="PERIPLASMIC CHAPERONE SPY"/>
    <property type="match status" value="1"/>
</dbReference>
<dbReference type="PANTHER" id="PTHR38102">
    <property type="entry name" value="PERIPLASMIC CHAPERONE SPY"/>
    <property type="match status" value="1"/>
</dbReference>
<sequence>MRKTLIALMFAAALPTVAMAAMPDGPGPMGGPEGHMMMGGPGHGGEHGPRGKGGPLSQLDLSKEQREQIGKLMGGQWQARKDLVKKYLDKLPAADQKAMQDEIAAGKQKTQADIRAVLKPDQQKKFDEIVKKQEQRRAEWKEFQAWKAQQPQKAQ</sequence>
<name>A0A7Y1A121_PSEVE</name>
<reference evidence="3 4" key="1">
    <citation type="journal article" date="2020" name="Front. Microbiol.">
        <title>Genetic Organization of the aprX-lipA2 Operon Affects the Proteolytic Potential of Pseudomonas Species in Milk.</title>
        <authorList>
            <person name="Maier C."/>
            <person name="Huptas C."/>
            <person name="von Neubeck M."/>
            <person name="Scherer S."/>
            <person name="Wenning M."/>
            <person name="Lucking G."/>
        </authorList>
    </citation>
    <scope>NUCLEOTIDE SEQUENCE [LARGE SCALE GENOMIC DNA]</scope>
    <source>
        <strain evidence="3 4">DSM 16272</strain>
    </source>
</reference>
<accession>A0A7Y1A121</accession>